<name>A0AAD7HY96_9AGAR</name>
<dbReference type="AlphaFoldDB" id="A0AAD7HY96"/>
<proteinExistence type="predicted"/>
<reference evidence="2" key="1">
    <citation type="submission" date="2023-03" db="EMBL/GenBank/DDBJ databases">
        <title>Massive genome expansion in bonnet fungi (Mycena s.s.) driven by repeated elements and novel gene families across ecological guilds.</title>
        <authorList>
            <consortium name="Lawrence Berkeley National Laboratory"/>
            <person name="Harder C.B."/>
            <person name="Miyauchi S."/>
            <person name="Viragh M."/>
            <person name="Kuo A."/>
            <person name="Thoen E."/>
            <person name="Andreopoulos B."/>
            <person name="Lu D."/>
            <person name="Skrede I."/>
            <person name="Drula E."/>
            <person name="Henrissat B."/>
            <person name="Morin E."/>
            <person name="Kohler A."/>
            <person name="Barry K."/>
            <person name="LaButti K."/>
            <person name="Morin E."/>
            <person name="Salamov A."/>
            <person name="Lipzen A."/>
            <person name="Mereny Z."/>
            <person name="Hegedus B."/>
            <person name="Baldrian P."/>
            <person name="Stursova M."/>
            <person name="Weitz H."/>
            <person name="Taylor A."/>
            <person name="Grigoriev I.V."/>
            <person name="Nagy L.G."/>
            <person name="Martin F."/>
            <person name="Kauserud H."/>
        </authorList>
    </citation>
    <scope>NUCLEOTIDE SEQUENCE</scope>
    <source>
        <strain evidence="2">CBHHK182m</strain>
    </source>
</reference>
<gene>
    <name evidence="2" type="ORF">B0H16DRAFT_221227</name>
</gene>
<sequence>MKTRPQTGTTMTTSYRTGPSRFGWRCRRRCGRLMCVYLTRLLSTFLFTFYFRRDFSAGGDLSFSLAPQLRCTAFLLSFYLSFGGHAHSLHVRWTRAFSFLFSLTRALVGRFKIFSTIYSEKCRSVFRHFSVKKEVKILDIFHHFLPFF</sequence>
<feature type="transmembrane region" description="Helical" evidence="1">
    <location>
        <begin position="63"/>
        <end position="82"/>
    </location>
</feature>
<dbReference type="Proteomes" id="UP001215598">
    <property type="component" value="Unassembled WGS sequence"/>
</dbReference>
<accession>A0AAD7HY96</accession>
<evidence type="ECO:0008006" key="4">
    <source>
        <dbReference type="Google" id="ProtNLM"/>
    </source>
</evidence>
<evidence type="ECO:0000313" key="3">
    <source>
        <dbReference type="Proteomes" id="UP001215598"/>
    </source>
</evidence>
<evidence type="ECO:0000256" key="1">
    <source>
        <dbReference type="SAM" id="Phobius"/>
    </source>
</evidence>
<feature type="transmembrane region" description="Helical" evidence="1">
    <location>
        <begin position="30"/>
        <end position="51"/>
    </location>
</feature>
<keyword evidence="1" id="KW-1133">Transmembrane helix</keyword>
<evidence type="ECO:0000313" key="2">
    <source>
        <dbReference type="EMBL" id="KAJ7730124.1"/>
    </source>
</evidence>
<keyword evidence="3" id="KW-1185">Reference proteome</keyword>
<keyword evidence="1" id="KW-0472">Membrane</keyword>
<dbReference type="EMBL" id="JARKIB010000161">
    <property type="protein sequence ID" value="KAJ7730124.1"/>
    <property type="molecule type" value="Genomic_DNA"/>
</dbReference>
<protein>
    <recommendedName>
        <fullName evidence="4">Transmembrane protein</fullName>
    </recommendedName>
</protein>
<keyword evidence="1" id="KW-0812">Transmembrane</keyword>
<comment type="caution">
    <text evidence="2">The sequence shown here is derived from an EMBL/GenBank/DDBJ whole genome shotgun (WGS) entry which is preliminary data.</text>
</comment>
<organism evidence="2 3">
    <name type="scientific">Mycena metata</name>
    <dbReference type="NCBI Taxonomy" id="1033252"/>
    <lineage>
        <taxon>Eukaryota</taxon>
        <taxon>Fungi</taxon>
        <taxon>Dikarya</taxon>
        <taxon>Basidiomycota</taxon>
        <taxon>Agaricomycotina</taxon>
        <taxon>Agaricomycetes</taxon>
        <taxon>Agaricomycetidae</taxon>
        <taxon>Agaricales</taxon>
        <taxon>Marasmiineae</taxon>
        <taxon>Mycenaceae</taxon>
        <taxon>Mycena</taxon>
    </lineage>
</organism>